<evidence type="ECO:0000256" key="8">
    <source>
        <dbReference type="ARBA" id="ARBA00023187"/>
    </source>
</evidence>
<evidence type="ECO:0000256" key="6">
    <source>
        <dbReference type="ARBA" id="ARBA00022884"/>
    </source>
</evidence>
<gene>
    <name evidence="12" type="ORF">GIB67_037496</name>
</gene>
<organism evidence="12 13">
    <name type="scientific">Kingdonia uniflora</name>
    <dbReference type="NCBI Taxonomy" id="39325"/>
    <lineage>
        <taxon>Eukaryota</taxon>
        <taxon>Viridiplantae</taxon>
        <taxon>Streptophyta</taxon>
        <taxon>Embryophyta</taxon>
        <taxon>Tracheophyta</taxon>
        <taxon>Spermatophyta</taxon>
        <taxon>Magnoliopsida</taxon>
        <taxon>Ranunculales</taxon>
        <taxon>Circaeasteraceae</taxon>
        <taxon>Kingdonia</taxon>
    </lineage>
</organism>
<evidence type="ECO:0000256" key="10">
    <source>
        <dbReference type="PROSITE-ProRule" id="PRU00626"/>
    </source>
</evidence>
<dbReference type="PANTHER" id="PTHR31846">
    <property type="entry name" value="CRS1 / YHBY (CRM) DOMAIN-CONTAINING PROTEIN"/>
    <property type="match status" value="1"/>
</dbReference>
<dbReference type="GO" id="GO:0003729">
    <property type="term" value="F:mRNA binding"/>
    <property type="evidence" value="ECO:0007669"/>
    <property type="project" value="InterPro"/>
</dbReference>
<dbReference type="AlphaFoldDB" id="A0A7J7KX63"/>
<keyword evidence="2" id="KW-0150">Chloroplast</keyword>
<dbReference type="PANTHER" id="PTHR31846:SF10">
    <property type="entry name" value="CHLOROPLASTIC GROUP IIA INTRON SPLICING FACILITATOR CRS1, CHLOROPLASTIC"/>
    <property type="match status" value="1"/>
</dbReference>
<protein>
    <recommendedName>
        <fullName evidence="11">CRM domain-containing protein</fullName>
    </recommendedName>
</protein>
<comment type="subcellular location">
    <subcellularLocation>
        <location evidence="1">Plastid</location>
        <location evidence="1">Chloroplast</location>
    </subcellularLocation>
</comment>
<evidence type="ECO:0000256" key="9">
    <source>
        <dbReference type="ARBA" id="ARBA00023274"/>
    </source>
</evidence>
<reference evidence="12 13" key="1">
    <citation type="journal article" date="2020" name="IScience">
        <title>Genome Sequencing of the Endangered Kingdonia uniflora (Circaeasteraceae, Ranunculales) Reveals Potential Mechanisms of Evolutionary Specialization.</title>
        <authorList>
            <person name="Sun Y."/>
            <person name="Deng T."/>
            <person name="Zhang A."/>
            <person name="Moore M.J."/>
            <person name="Landis J.B."/>
            <person name="Lin N."/>
            <person name="Zhang H."/>
            <person name="Zhang X."/>
            <person name="Huang J."/>
            <person name="Zhang X."/>
            <person name="Sun H."/>
            <person name="Wang H."/>
        </authorList>
    </citation>
    <scope>NUCLEOTIDE SEQUENCE [LARGE SCALE GENOMIC DNA]</scope>
    <source>
        <strain evidence="12">TB1705</strain>
        <tissue evidence="12">Leaf</tissue>
    </source>
</reference>
<proteinExistence type="predicted"/>
<keyword evidence="3" id="KW-0934">Plastid</keyword>
<feature type="domain" description="CRM" evidence="11">
    <location>
        <begin position="150"/>
        <end position="250"/>
    </location>
</feature>
<dbReference type="Pfam" id="PF01985">
    <property type="entry name" value="CRS1_YhbY"/>
    <property type="match status" value="1"/>
</dbReference>
<accession>A0A7J7KX63</accession>
<dbReference type="SUPFAM" id="SSF75471">
    <property type="entry name" value="YhbY-like"/>
    <property type="match status" value="1"/>
</dbReference>
<dbReference type="InterPro" id="IPR001890">
    <property type="entry name" value="RNA-binding_CRM"/>
</dbReference>
<keyword evidence="5" id="KW-0677">Repeat</keyword>
<evidence type="ECO:0000256" key="4">
    <source>
        <dbReference type="ARBA" id="ARBA00022664"/>
    </source>
</evidence>
<comment type="caution">
    <text evidence="12">The sequence shown here is derived from an EMBL/GenBank/DDBJ whole genome shotgun (WGS) entry which is preliminary data.</text>
</comment>
<keyword evidence="6 10" id="KW-0694">RNA-binding</keyword>
<dbReference type="PROSITE" id="PS51295">
    <property type="entry name" value="CRM"/>
    <property type="match status" value="1"/>
</dbReference>
<dbReference type="GO" id="GO:1990904">
    <property type="term" value="C:ribonucleoprotein complex"/>
    <property type="evidence" value="ECO:0007669"/>
    <property type="project" value="UniProtKB-KW"/>
</dbReference>
<keyword evidence="9" id="KW-0687">Ribonucleoprotein</keyword>
<dbReference type="EMBL" id="JACGCM010002822">
    <property type="protein sequence ID" value="KAF6134969.1"/>
    <property type="molecule type" value="Genomic_DNA"/>
</dbReference>
<dbReference type="GO" id="GO:0006397">
    <property type="term" value="P:mRNA processing"/>
    <property type="evidence" value="ECO:0007669"/>
    <property type="project" value="UniProtKB-KW"/>
</dbReference>
<dbReference type="OrthoDB" id="551352at2759"/>
<evidence type="ECO:0000256" key="3">
    <source>
        <dbReference type="ARBA" id="ARBA00022640"/>
    </source>
</evidence>
<evidence type="ECO:0000313" key="13">
    <source>
        <dbReference type="Proteomes" id="UP000541444"/>
    </source>
</evidence>
<evidence type="ECO:0000259" key="11">
    <source>
        <dbReference type="PROSITE" id="PS51295"/>
    </source>
</evidence>
<evidence type="ECO:0000256" key="2">
    <source>
        <dbReference type="ARBA" id="ARBA00022528"/>
    </source>
</evidence>
<dbReference type="Proteomes" id="UP000541444">
    <property type="component" value="Unassembled WGS sequence"/>
</dbReference>
<dbReference type="SMART" id="SM01103">
    <property type="entry name" value="CRS1_YhbY"/>
    <property type="match status" value="1"/>
</dbReference>
<keyword evidence="8" id="KW-0508">mRNA splicing</keyword>
<evidence type="ECO:0000313" key="12">
    <source>
        <dbReference type="EMBL" id="KAF6134969.1"/>
    </source>
</evidence>
<evidence type="ECO:0000256" key="5">
    <source>
        <dbReference type="ARBA" id="ARBA00022737"/>
    </source>
</evidence>
<evidence type="ECO:0000256" key="1">
    <source>
        <dbReference type="ARBA" id="ARBA00004229"/>
    </source>
</evidence>
<evidence type="ECO:0000256" key="7">
    <source>
        <dbReference type="ARBA" id="ARBA00022946"/>
    </source>
</evidence>
<keyword evidence="13" id="KW-1185">Reference proteome</keyword>
<dbReference type="GO" id="GO:0000373">
    <property type="term" value="P:Group II intron splicing"/>
    <property type="evidence" value="ECO:0007669"/>
    <property type="project" value="UniProtKB-ARBA"/>
</dbReference>
<keyword evidence="7" id="KW-0809">Transit peptide</keyword>
<sequence length="314" mass="36477">MLMQCLTGGIVILRNKFFIILYRGKDFLPSNVANRVLDRERELKVCQYQEEGARWKALKSFSVTDQTYLNTNTSGTFSEFHDIQVKYGFLNIENRETDVPLLAEKEKLEKELRNQEHKLFILNRKIEKSAKELYKLNSAWRPEEVSTDQELITEEERQCFRKVGLKMAKVLVLGRRGVFDGVIGSVHQHWKHREVVKVVTMRKVFSQVIDTASLLEIESGGILIAVEKLRKGHAIILYRGKNYRRPLKLLPGNLLTKKKAFNRSLEMQRIGEKIMRHQDPVHSPETQFCYAYKISPSWMTKLGLIPKKGNGFVP</sequence>
<keyword evidence="4" id="KW-0507">mRNA processing</keyword>
<dbReference type="GO" id="GO:0009507">
    <property type="term" value="C:chloroplast"/>
    <property type="evidence" value="ECO:0007669"/>
    <property type="project" value="UniProtKB-SubCell"/>
</dbReference>
<dbReference type="Gene3D" id="3.30.110.60">
    <property type="entry name" value="YhbY-like"/>
    <property type="match status" value="1"/>
</dbReference>
<dbReference type="InterPro" id="IPR045278">
    <property type="entry name" value="CRS1/CFM2/CFM3"/>
</dbReference>
<name>A0A7J7KX63_9MAGN</name>
<dbReference type="InterPro" id="IPR035920">
    <property type="entry name" value="YhbY-like_sf"/>
</dbReference>